<keyword evidence="2" id="KW-0539">Nucleus</keyword>
<evidence type="ECO:0000313" key="5">
    <source>
        <dbReference type="Proteomes" id="UP001162131"/>
    </source>
</evidence>
<gene>
    <name evidence="4" type="ORF">BSTOLATCC_MIC42129</name>
</gene>
<dbReference type="GO" id="GO:0005634">
    <property type="term" value="C:nucleus"/>
    <property type="evidence" value="ECO:0007669"/>
    <property type="project" value="UniProtKB-SubCell"/>
</dbReference>
<proteinExistence type="predicted"/>
<sequence length="185" mass="21249">MEYYQDNFLADFELEAAQGDFYERERCNLFQGSSEASFSLNLQVEPLCIPLGDLQDISLVEPSLAASEEASTAISECSSDEHSDLLKNAPTYQFVANPSSNCKIGGISYEERQKKLQKYREKKARRNWRKKISYDCRKRVADKRIRVKGRFVTKEQAMSLLEIQSLLNLEVEKQEFTDKQAGINN</sequence>
<accession>A0AAU9JYR9</accession>
<reference evidence="4" key="1">
    <citation type="submission" date="2021-09" db="EMBL/GenBank/DDBJ databases">
        <authorList>
            <consortium name="AG Swart"/>
            <person name="Singh M."/>
            <person name="Singh A."/>
            <person name="Seah K."/>
            <person name="Emmerich C."/>
        </authorList>
    </citation>
    <scope>NUCLEOTIDE SEQUENCE</scope>
    <source>
        <strain evidence="4">ATCC30299</strain>
    </source>
</reference>
<comment type="caution">
    <text evidence="4">The sequence shown here is derived from an EMBL/GenBank/DDBJ whole genome shotgun (WGS) entry which is preliminary data.</text>
</comment>
<evidence type="ECO:0000313" key="4">
    <source>
        <dbReference type="EMBL" id="CAG9326868.1"/>
    </source>
</evidence>
<dbReference type="PANTHER" id="PTHR31319:SF77">
    <property type="entry name" value="ZINC FINGER PROTEIN CONSTANS-LIKE 4"/>
    <property type="match status" value="1"/>
</dbReference>
<evidence type="ECO:0000256" key="2">
    <source>
        <dbReference type="ARBA" id="ARBA00023242"/>
    </source>
</evidence>
<keyword evidence="5" id="KW-1185">Reference proteome</keyword>
<dbReference type="Pfam" id="PF06203">
    <property type="entry name" value="CCT"/>
    <property type="match status" value="1"/>
</dbReference>
<feature type="domain" description="CCT" evidence="3">
    <location>
        <begin position="112"/>
        <end position="154"/>
    </location>
</feature>
<evidence type="ECO:0000259" key="3">
    <source>
        <dbReference type="PROSITE" id="PS51017"/>
    </source>
</evidence>
<organism evidence="4 5">
    <name type="scientific">Blepharisma stoltei</name>
    <dbReference type="NCBI Taxonomy" id="1481888"/>
    <lineage>
        <taxon>Eukaryota</taxon>
        <taxon>Sar</taxon>
        <taxon>Alveolata</taxon>
        <taxon>Ciliophora</taxon>
        <taxon>Postciliodesmatophora</taxon>
        <taxon>Heterotrichea</taxon>
        <taxon>Heterotrichida</taxon>
        <taxon>Blepharismidae</taxon>
        <taxon>Blepharisma</taxon>
    </lineage>
</organism>
<comment type="subcellular location">
    <subcellularLocation>
        <location evidence="1">Nucleus</location>
    </subcellularLocation>
</comment>
<dbReference type="InterPro" id="IPR010402">
    <property type="entry name" value="CCT_domain"/>
</dbReference>
<dbReference type="Proteomes" id="UP001162131">
    <property type="component" value="Unassembled WGS sequence"/>
</dbReference>
<dbReference type="EMBL" id="CAJZBQ010000041">
    <property type="protein sequence ID" value="CAG9326868.1"/>
    <property type="molecule type" value="Genomic_DNA"/>
</dbReference>
<dbReference type="PROSITE" id="PS51017">
    <property type="entry name" value="CCT"/>
    <property type="match status" value="1"/>
</dbReference>
<name>A0AAU9JYR9_9CILI</name>
<dbReference type="InterPro" id="IPR045281">
    <property type="entry name" value="CONSTANS-like"/>
</dbReference>
<protein>
    <recommendedName>
        <fullName evidence="3">CCT domain-containing protein</fullName>
    </recommendedName>
</protein>
<dbReference type="PANTHER" id="PTHR31319">
    <property type="entry name" value="ZINC FINGER PROTEIN CONSTANS-LIKE 4"/>
    <property type="match status" value="1"/>
</dbReference>
<evidence type="ECO:0000256" key="1">
    <source>
        <dbReference type="ARBA" id="ARBA00004123"/>
    </source>
</evidence>
<dbReference type="AlphaFoldDB" id="A0AAU9JYR9"/>